<dbReference type="AlphaFoldDB" id="A0A7Z1B081"/>
<dbReference type="Pfam" id="PF21269">
    <property type="entry name" value="TreT_GT1"/>
    <property type="match status" value="1"/>
</dbReference>
<evidence type="ECO:0000256" key="6">
    <source>
        <dbReference type="ARBA" id="ARBA00023277"/>
    </source>
</evidence>
<evidence type="ECO:0000259" key="8">
    <source>
        <dbReference type="Pfam" id="PF21269"/>
    </source>
</evidence>
<dbReference type="InterPro" id="IPR001296">
    <property type="entry name" value="Glyco_trans_1"/>
</dbReference>
<evidence type="ECO:0000313" key="10">
    <source>
        <dbReference type="Proteomes" id="UP000185696"/>
    </source>
</evidence>
<proteinExistence type="inferred from homology"/>
<accession>A0A7Z1B081</accession>
<dbReference type="Pfam" id="PF00534">
    <property type="entry name" value="Glycos_transf_1"/>
    <property type="match status" value="1"/>
</dbReference>
<dbReference type="Proteomes" id="UP000185696">
    <property type="component" value="Unassembled WGS sequence"/>
</dbReference>
<dbReference type="PANTHER" id="PTHR47779:SF1">
    <property type="entry name" value="SYNTHASE (CCG-9), PUTATIVE (AFU_ORTHOLOGUE AFUA_3G12100)-RELATED"/>
    <property type="match status" value="1"/>
</dbReference>
<dbReference type="RefSeq" id="WP_075131920.1">
    <property type="nucleotide sequence ID" value="NZ_MSIF01000002.1"/>
</dbReference>
<comment type="caution">
    <text evidence="9">The sequence shown here is derived from an EMBL/GenBank/DDBJ whole genome shotgun (WGS) entry which is preliminary data.</text>
</comment>
<comment type="similarity">
    <text evidence="1">Belongs to the glycosyltransferase group 1 family. Glycosyltransferase 4 subfamily.</text>
</comment>
<keyword evidence="5" id="KW-0808">Transferase</keyword>
<dbReference type="Gene3D" id="3.40.50.2000">
    <property type="entry name" value="Glycogen Phosphorylase B"/>
    <property type="match status" value="2"/>
</dbReference>
<keyword evidence="10" id="KW-1185">Reference proteome</keyword>
<dbReference type="InterPro" id="IPR049438">
    <property type="entry name" value="TreT_GT1"/>
</dbReference>
<dbReference type="OrthoDB" id="9772485at2"/>
<gene>
    <name evidence="9" type="ORF">BLA60_07145</name>
</gene>
<dbReference type="PANTHER" id="PTHR47779">
    <property type="entry name" value="SYNTHASE (CCG-9), PUTATIVE (AFU_ORTHOLOGUE AFUA_3G12100)-RELATED"/>
    <property type="match status" value="1"/>
</dbReference>
<protein>
    <recommendedName>
        <fullName evidence="11">Trehalose synthase (ADP-glucose)</fullName>
    </recommendedName>
</protein>
<dbReference type="SUPFAM" id="SSF53756">
    <property type="entry name" value="UDP-Glycosyltransferase/glycogen phosphorylase"/>
    <property type="match status" value="1"/>
</dbReference>
<evidence type="ECO:0000256" key="5">
    <source>
        <dbReference type="ARBA" id="ARBA00022679"/>
    </source>
</evidence>
<keyword evidence="4" id="KW-0328">Glycosyltransferase</keyword>
<dbReference type="GO" id="GO:0016757">
    <property type="term" value="F:glycosyltransferase activity"/>
    <property type="evidence" value="ECO:0007669"/>
    <property type="project" value="UniProtKB-KW"/>
</dbReference>
<keyword evidence="3" id="KW-0313">Glucose metabolism</keyword>
<evidence type="ECO:0000256" key="4">
    <source>
        <dbReference type="ARBA" id="ARBA00022676"/>
    </source>
</evidence>
<name>A0A7Z1B081_9PSEU</name>
<sequence length="411" mass="44080">MVTPNWVRRPNTSPSMVHVSATAATGGVAELLAGLVPAQIAAGVPAGWAVIEAGEDFHDFTRYLDRLLHGRADSLTSERLGEGAKPYRELLATHAAWLAEQLGSEDVVVLHDPATLGMAPPLAEAGLRVVWHCHLGTTEEEASGPAAVWHHFHDELASLDAVVTTLPEYAPQSVPAARRHVFAPAVDPSAPKNRPLSSREIETVLAEAGLALPAQARTVAQVSRWDALKDMPGALRCLPKLPADVHLVLVGDHPDSSESRAVLDEVRSLRARLSEQDRSRVHLVLTSQEDPQARALLVNAVQRRADVVLHKSLAEGFGLPVTEAMLKGKAVVAGDVGGPRQQISPGHNGVLADPRNTTAVVEALEMLLEDPMLRRRLGNNATESVSRRYLMDRLVADYHAFGISGQLAIAA</sequence>
<evidence type="ECO:0000313" key="9">
    <source>
        <dbReference type="EMBL" id="OLF13011.1"/>
    </source>
</evidence>
<evidence type="ECO:0008006" key="11">
    <source>
        <dbReference type="Google" id="ProtNLM"/>
    </source>
</evidence>
<organism evidence="9 10">
    <name type="scientific">Actinophytocola xinjiangensis</name>
    <dbReference type="NCBI Taxonomy" id="485602"/>
    <lineage>
        <taxon>Bacteria</taxon>
        <taxon>Bacillati</taxon>
        <taxon>Actinomycetota</taxon>
        <taxon>Actinomycetes</taxon>
        <taxon>Pseudonocardiales</taxon>
        <taxon>Pseudonocardiaceae</taxon>
    </lineage>
</organism>
<dbReference type="InterPro" id="IPR052078">
    <property type="entry name" value="Trehalose_Metab_GTase"/>
</dbReference>
<reference evidence="9 10" key="1">
    <citation type="submission" date="2016-12" db="EMBL/GenBank/DDBJ databases">
        <title>The draft genome sequence of Actinophytocola xinjiangensis.</title>
        <authorList>
            <person name="Wang W."/>
            <person name="Yuan L."/>
        </authorList>
    </citation>
    <scope>NUCLEOTIDE SEQUENCE [LARGE SCALE GENOMIC DNA]</scope>
    <source>
        <strain evidence="9 10">CGMCC 4.4663</strain>
    </source>
</reference>
<evidence type="ECO:0000256" key="1">
    <source>
        <dbReference type="ARBA" id="ARBA00009481"/>
    </source>
</evidence>
<feature type="domain" description="Glycosyl transferase family 1" evidence="7">
    <location>
        <begin position="212"/>
        <end position="383"/>
    </location>
</feature>
<dbReference type="GO" id="GO:0006006">
    <property type="term" value="P:glucose metabolic process"/>
    <property type="evidence" value="ECO:0007669"/>
    <property type="project" value="UniProtKB-KW"/>
</dbReference>
<evidence type="ECO:0000259" key="7">
    <source>
        <dbReference type="Pfam" id="PF00534"/>
    </source>
</evidence>
<keyword evidence="6" id="KW-0119">Carbohydrate metabolism</keyword>
<feature type="domain" description="Trehalose synthase N-terminal" evidence="8">
    <location>
        <begin position="18"/>
        <end position="171"/>
    </location>
</feature>
<comment type="subunit">
    <text evidence="2">Homodimer.</text>
</comment>
<evidence type="ECO:0000256" key="3">
    <source>
        <dbReference type="ARBA" id="ARBA00022526"/>
    </source>
</evidence>
<evidence type="ECO:0000256" key="2">
    <source>
        <dbReference type="ARBA" id="ARBA00011738"/>
    </source>
</evidence>
<dbReference type="EMBL" id="MSIF01000002">
    <property type="protein sequence ID" value="OLF13011.1"/>
    <property type="molecule type" value="Genomic_DNA"/>
</dbReference>